<comment type="caution">
    <text evidence="2">The sequence shown here is derived from an EMBL/GenBank/DDBJ whole genome shotgun (WGS) entry which is preliminary data.</text>
</comment>
<protein>
    <recommendedName>
        <fullName evidence="1">Fluoroacetyl-CoA-specific thioesterase-like domain-containing protein</fullName>
    </recommendedName>
</protein>
<dbReference type="CDD" id="cd03440">
    <property type="entry name" value="hot_dog"/>
    <property type="match status" value="1"/>
</dbReference>
<proteinExistence type="predicted"/>
<dbReference type="PANTHER" id="PTHR36934">
    <property type="entry name" value="BLR0278 PROTEIN"/>
    <property type="match status" value="1"/>
</dbReference>
<dbReference type="SUPFAM" id="SSF54637">
    <property type="entry name" value="Thioesterase/thiol ester dehydrase-isomerase"/>
    <property type="match status" value="1"/>
</dbReference>
<reference evidence="2 3" key="1">
    <citation type="submission" date="2018-06" db="EMBL/GenBank/DDBJ databases">
        <title>Chryseolinea flavus sp. nov., a member of the phylum Bacteroidetes isolated from soil.</title>
        <authorList>
            <person name="Li Y."/>
            <person name="Wang J."/>
        </authorList>
    </citation>
    <scope>NUCLEOTIDE SEQUENCE [LARGE SCALE GENOMIC DNA]</scope>
    <source>
        <strain evidence="2 3">SDU1-6</strain>
    </source>
</reference>
<dbReference type="AlphaFoldDB" id="A0A364XXM6"/>
<dbReference type="Gene3D" id="3.10.129.10">
    <property type="entry name" value="Hotdog Thioesterase"/>
    <property type="match status" value="1"/>
</dbReference>
<name>A0A364XXM6_9BACT</name>
<feature type="domain" description="Fluoroacetyl-CoA-specific thioesterase-like" evidence="1">
    <location>
        <begin position="17"/>
        <end position="120"/>
    </location>
</feature>
<dbReference type="Pfam" id="PF22636">
    <property type="entry name" value="FlK"/>
    <property type="match status" value="1"/>
</dbReference>
<evidence type="ECO:0000259" key="1">
    <source>
        <dbReference type="Pfam" id="PF22636"/>
    </source>
</evidence>
<keyword evidence="3" id="KW-1185">Reference proteome</keyword>
<dbReference type="InterPro" id="IPR025540">
    <property type="entry name" value="FlK"/>
</dbReference>
<dbReference type="InterPro" id="IPR054485">
    <property type="entry name" value="FlK-like_dom"/>
</dbReference>
<evidence type="ECO:0000313" key="3">
    <source>
        <dbReference type="Proteomes" id="UP000251889"/>
    </source>
</evidence>
<dbReference type="PANTHER" id="PTHR36934:SF1">
    <property type="entry name" value="THIOESTERASE DOMAIN-CONTAINING PROTEIN"/>
    <property type="match status" value="1"/>
</dbReference>
<dbReference type="InterPro" id="IPR029069">
    <property type="entry name" value="HotDog_dom_sf"/>
</dbReference>
<accession>A0A364XXM6</accession>
<gene>
    <name evidence="2" type="ORF">DQQ10_20070</name>
</gene>
<dbReference type="OrthoDB" id="6902891at2"/>
<dbReference type="Proteomes" id="UP000251889">
    <property type="component" value="Unassembled WGS sequence"/>
</dbReference>
<dbReference type="EMBL" id="QMFY01000012">
    <property type="protein sequence ID" value="RAV99198.1"/>
    <property type="molecule type" value="Genomic_DNA"/>
</dbReference>
<dbReference type="RefSeq" id="WP_112748712.1">
    <property type="nucleotide sequence ID" value="NZ_QMFY01000012.1"/>
</dbReference>
<evidence type="ECO:0000313" key="2">
    <source>
        <dbReference type="EMBL" id="RAV99198.1"/>
    </source>
</evidence>
<sequence length="131" mass="14546">MKANVNVGDQKVYRYRVTADDVAAFRGDIVHPVCATFALAREIEWSSRLFVLDMRDDDEEGIGTFLTINHKGPAFVGDEIIFTATVETLQGHELICTFHAYVATRLIAEGKTGQKILKKEKIKQLFGAVGS</sequence>
<organism evidence="2 3">
    <name type="scientific">Pseudochryseolinea flava</name>
    <dbReference type="NCBI Taxonomy" id="2059302"/>
    <lineage>
        <taxon>Bacteria</taxon>
        <taxon>Pseudomonadati</taxon>
        <taxon>Bacteroidota</taxon>
        <taxon>Cytophagia</taxon>
        <taxon>Cytophagales</taxon>
        <taxon>Fulvivirgaceae</taxon>
        <taxon>Pseudochryseolinea</taxon>
    </lineage>
</organism>